<evidence type="ECO:0000313" key="1">
    <source>
        <dbReference type="EMBL" id="KAK1513336.1"/>
    </source>
</evidence>
<reference evidence="1 2" key="1">
    <citation type="submission" date="2016-10" db="EMBL/GenBank/DDBJ databases">
        <title>The genome sequence of Colletotrichum fioriniae PJ7.</title>
        <authorList>
            <person name="Baroncelli R."/>
        </authorList>
    </citation>
    <scope>NUCLEOTIDE SEQUENCE [LARGE SCALE GENOMIC DNA]</scope>
    <source>
        <strain evidence="1 2">IMI 309622</strain>
    </source>
</reference>
<name>A0AAI9YJE4_9PEZI</name>
<evidence type="ECO:0000313" key="2">
    <source>
        <dbReference type="Proteomes" id="UP001240678"/>
    </source>
</evidence>
<protein>
    <submittedName>
        <fullName evidence="1">Uncharacterized protein</fullName>
    </submittedName>
</protein>
<accession>A0AAI9YJE4</accession>
<gene>
    <name evidence="1" type="ORF">CCOS01_14278</name>
</gene>
<proteinExistence type="predicted"/>
<comment type="caution">
    <text evidence="1">The sequence shown here is derived from an EMBL/GenBank/DDBJ whole genome shotgun (WGS) entry which is preliminary data.</text>
</comment>
<dbReference type="EMBL" id="MOOE01000020">
    <property type="protein sequence ID" value="KAK1513336.1"/>
    <property type="molecule type" value="Genomic_DNA"/>
</dbReference>
<keyword evidence="2" id="KW-1185">Reference proteome</keyword>
<dbReference type="RefSeq" id="XP_060306907.1">
    <property type="nucleotide sequence ID" value="XM_060462422.1"/>
</dbReference>
<sequence length="161" mass="17722">MGPLTAIGLMANILAFGDFGLKALNEARIVYKSSSGFTVEAANLQRFGEQMRRFANNLQTPDPMELNYGEKVLCALAKDCCKVLEEGIKEDEPRSLPLGENRNTGHEAVNDGIGVALEHLGKRAILPKLFAHVFIVRFAATLVSVWLLSQLFELALRQIHA</sequence>
<dbReference type="GeneID" id="85345969"/>
<dbReference type="AlphaFoldDB" id="A0AAI9YJE4"/>
<organism evidence="1 2">
    <name type="scientific">Colletotrichum costaricense</name>
    <dbReference type="NCBI Taxonomy" id="1209916"/>
    <lineage>
        <taxon>Eukaryota</taxon>
        <taxon>Fungi</taxon>
        <taxon>Dikarya</taxon>
        <taxon>Ascomycota</taxon>
        <taxon>Pezizomycotina</taxon>
        <taxon>Sordariomycetes</taxon>
        <taxon>Hypocreomycetidae</taxon>
        <taxon>Glomerellales</taxon>
        <taxon>Glomerellaceae</taxon>
        <taxon>Colletotrichum</taxon>
        <taxon>Colletotrichum acutatum species complex</taxon>
    </lineage>
</organism>
<dbReference type="Proteomes" id="UP001240678">
    <property type="component" value="Unassembled WGS sequence"/>
</dbReference>